<feature type="compositionally biased region" description="Basic and acidic residues" evidence="1">
    <location>
        <begin position="112"/>
        <end position="125"/>
    </location>
</feature>
<dbReference type="EnsemblPlants" id="LPERR04G09290.1">
    <property type="protein sequence ID" value="LPERR04G09290.1"/>
    <property type="gene ID" value="LPERR04G09290"/>
</dbReference>
<dbReference type="AlphaFoldDB" id="A0A0D9W4X1"/>
<organism evidence="2 3">
    <name type="scientific">Leersia perrieri</name>
    <dbReference type="NCBI Taxonomy" id="77586"/>
    <lineage>
        <taxon>Eukaryota</taxon>
        <taxon>Viridiplantae</taxon>
        <taxon>Streptophyta</taxon>
        <taxon>Embryophyta</taxon>
        <taxon>Tracheophyta</taxon>
        <taxon>Spermatophyta</taxon>
        <taxon>Magnoliopsida</taxon>
        <taxon>Liliopsida</taxon>
        <taxon>Poales</taxon>
        <taxon>Poaceae</taxon>
        <taxon>BOP clade</taxon>
        <taxon>Oryzoideae</taxon>
        <taxon>Oryzeae</taxon>
        <taxon>Oryzinae</taxon>
        <taxon>Leersia</taxon>
    </lineage>
</organism>
<feature type="compositionally biased region" description="Polar residues" evidence="1">
    <location>
        <begin position="88"/>
        <end position="97"/>
    </location>
</feature>
<evidence type="ECO:0000313" key="2">
    <source>
        <dbReference type="EnsemblPlants" id="LPERR04G09290.1"/>
    </source>
</evidence>
<reference evidence="2" key="3">
    <citation type="submission" date="2015-04" db="UniProtKB">
        <authorList>
            <consortium name="EnsemblPlants"/>
        </authorList>
    </citation>
    <scope>IDENTIFICATION</scope>
</reference>
<feature type="compositionally biased region" description="Polar residues" evidence="1">
    <location>
        <begin position="1"/>
        <end position="12"/>
    </location>
</feature>
<feature type="compositionally biased region" description="Basic residues" evidence="1">
    <location>
        <begin position="64"/>
        <end position="84"/>
    </location>
</feature>
<protein>
    <submittedName>
        <fullName evidence="2">Uncharacterized protein</fullName>
    </submittedName>
</protein>
<evidence type="ECO:0000313" key="3">
    <source>
        <dbReference type="Proteomes" id="UP000032180"/>
    </source>
</evidence>
<dbReference type="HOGENOM" id="CLU_1998401_0_0_1"/>
<name>A0A0D9W4X1_9ORYZ</name>
<dbReference type="Proteomes" id="UP000032180">
    <property type="component" value="Chromosome 4"/>
</dbReference>
<feature type="region of interest" description="Disordered" evidence="1">
    <location>
        <begin position="1"/>
        <end position="125"/>
    </location>
</feature>
<proteinExistence type="predicted"/>
<accession>A0A0D9W4X1</accession>
<dbReference type="Gramene" id="LPERR04G09290.1">
    <property type="protein sequence ID" value="LPERR04G09290.1"/>
    <property type="gene ID" value="LPERR04G09290"/>
</dbReference>
<reference evidence="2 3" key="1">
    <citation type="submission" date="2012-08" db="EMBL/GenBank/DDBJ databases">
        <title>Oryza genome evolution.</title>
        <authorList>
            <person name="Wing R.A."/>
        </authorList>
    </citation>
    <scope>NUCLEOTIDE SEQUENCE</scope>
</reference>
<evidence type="ECO:0000256" key="1">
    <source>
        <dbReference type="SAM" id="MobiDB-lite"/>
    </source>
</evidence>
<feature type="compositionally biased region" description="Low complexity" evidence="1">
    <location>
        <begin position="13"/>
        <end position="26"/>
    </location>
</feature>
<reference evidence="3" key="2">
    <citation type="submission" date="2013-12" db="EMBL/GenBank/DDBJ databases">
        <authorList>
            <person name="Yu Y."/>
            <person name="Lee S."/>
            <person name="de Baynast K."/>
            <person name="Wissotski M."/>
            <person name="Liu L."/>
            <person name="Talag J."/>
            <person name="Goicoechea J."/>
            <person name="Angelova A."/>
            <person name="Jetty R."/>
            <person name="Kudrna D."/>
            <person name="Golser W."/>
            <person name="Rivera L."/>
            <person name="Zhang J."/>
            <person name="Wing R."/>
        </authorList>
    </citation>
    <scope>NUCLEOTIDE SEQUENCE</scope>
</reference>
<sequence>DSNLASRLLQTESSGAQPAATSPAPSVTARCPCPRAGTTTRHVRLLGRPSSHLPVVPPLPRVSPRQRRTPRQRQRRTPRQRQRRSYSTDDLQSRCHSPTTPEAPPTTTQALRRGDRLLDDEAKKD</sequence>
<keyword evidence="3" id="KW-1185">Reference proteome</keyword>